<dbReference type="GO" id="GO:0006357">
    <property type="term" value="P:regulation of transcription by RNA polymerase II"/>
    <property type="evidence" value="ECO:0007669"/>
    <property type="project" value="TreeGrafter"/>
</dbReference>
<dbReference type="PROSITE" id="PS00028">
    <property type="entry name" value="ZINC_FINGER_C2H2_1"/>
    <property type="match status" value="1"/>
</dbReference>
<dbReference type="GO" id="GO:0006289">
    <property type="term" value="P:nucleotide-excision repair"/>
    <property type="evidence" value="ECO:0007669"/>
    <property type="project" value="UniProtKB-UniRule"/>
</dbReference>
<comment type="subcellular location">
    <subcellularLocation>
        <location evidence="1 11">Nucleus</location>
    </subcellularLocation>
</comment>
<feature type="region of interest" description="Disordered" evidence="13">
    <location>
        <begin position="61"/>
        <end position="85"/>
    </location>
</feature>
<keyword evidence="5" id="KW-0863">Zinc-finger</keyword>
<evidence type="ECO:0000256" key="7">
    <source>
        <dbReference type="ARBA" id="ARBA00023015"/>
    </source>
</evidence>
<keyword evidence="4" id="KW-0227">DNA damage</keyword>
<keyword evidence="3 11" id="KW-0479">Metal-binding</keyword>
<feature type="compositionally biased region" description="Low complexity" evidence="13">
    <location>
        <begin position="426"/>
        <end position="439"/>
    </location>
</feature>
<dbReference type="GO" id="GO:0005675">
    <property type="term" value="C:transcription factor TFIIH holo complex"/>
    <property type="evidence" value="ECO:0007669"/>
    <property type="project" value="UniProtKB-UniRule"/>
</dbReference>
<keyword evidence="7 11" id="KW-0805">Transcription regulation</keyword>
<dbReference type="InterPro" id="IPR013087">
    <property type="entry name" value="Znf_C2H2_type"/>
</dbReference>
<feature type="domain" description="C2H2-type" evidence="14">
    <location>
        <begin position="381"/>
        <end position="401"/>
    </location>
</feature>
<dbReference type="AlphaFoldDB" id="F4PQI4"/>
<dbReference type="NCBIfam" id="TIGR00622">
    <property type="entry name" value="ssl1"/>
    <property type="match status" value="1"/>
</dbReference>
<reference evidence="16" key="1">
    <citation type="journal article" date="2011" name="Genome Res.">
        <title>Phylogeny-wide analysis of social amoeba genomes highlights ancient origins for complex intercellular communication.</title>
        <authorList>
            <person name="Heidel A.J."/>
            <person name="Lawal H.M."/>
            <person name="Felder M."/>
            <person name="Schilde C."/>
            <person name="Helps N.R."/>
            <person name="Tunggal B."/>
            <person name="Rivero F."/>
            <person name="John U."/>
            <person name="Schleicher M."/>
            <person name="Eichinger L."/>
            <person name="Platzer M."/>
            <person name="Noegel A.A."/>
            <person name="Schaap P."/>
            <person name="Gloeckner G."/>
        </authorList>
    </citation>
    <scope>NUCLEOTIDE SEQUENCE [LARGE SCALE GENOMIC DNA]</scope>
    <source>
        <strain evidence="16">SH3</strain>
    </source>
</reference>
<comment type="similarity">
    <text evidence="2 11">Belongs to the GTF2H2 family.</text>
</comment>
<dbReference type="SUPFAM" id="SSF57889">
    <property type="entry name" value="Cysteine-rich domain"/>
    <property type="match status" value="1"/>
</dbReference>
<keyword evidence="10 11" id="KW-0539">Nucleus</keyword>
<evidence type="ECO:0000256" key="10">
    <source>
        <dbReference type="ARBA" id="ARBA00023242"/>
    </source>
</evidence>
<keyword evidence="16" id="KW-1185">Reference proteome</keyword>
<evidence type="ECO:0000256" key="11">
    <source>
        <dbReference type="PIRNR" id="PIRNR015919"/>
    </source>
</evidence>
<dbReference type="Gene3D" id="3.30.40.10">
    <property type="entry name" value="Zinc/RING finger domain, C3HC4 (zinc finger)"/>
    <property type="match status" value="1"/>
</dbReference>
<dbReference type="PANTHER" id="PTHR12695:SF2">
    <property type="entry name" value="GENERAL TRANSCRIPTION FACTOR IIH SUBUNIT 2-RELATED"/>
    <property type="match status" value="1"/>
</dbReference>
<organism evidence="15 16">
    <name type="scientific">Cavenderia fasciculata</name>
    <name type="common">Slime mold</name>
    <name type="synonym">Dictyostelium fasciculatum</name>
    <dbReference type="NCBI Taxonomy" id="261658"/>
    <lineage>
        <taxon>Eukaryota</taxon>
        <taxon>Amoebozoa</taxon>
        <taxon>Evosea</taxon>
        <taxon>Eumycetozoa</taxon>
        <taxon>Dictyostelia</taxon>
        <taxon>Acytosteliales</taxon>
        <taxon>Cavenderiaceae</taxon>
        <taxon>Cavenderia</taxon>
    </lineage>
</organism>
<evidence type="ECO:0000256" key="1">
    <source>
        <dbReference type="ARBA" id="ARBA00004123"/>
    </source>
</evidence>
<dbReference type="STRING" id="1054147.F4PQI4"/>
<evidence type="ECO:0000256" key="3">
    <source>
        <dbReference type="ARBA" id="ARBA00022723"/>
    </source>
</evidence>
<sequence>MSNTRRGANNTANDNGLKQLLDAEDGQGDTDHVLQTNDQGTQKYKWEEKFVRSWETIEEDEKGLRPSLQEDRDTRTRRQLKDDQRVRRGMQRHVCLVIDLSKSLEIHDLKPNRHQAVLIAAENFIKEFFDQNPISQLSLIITKNSKAEKISDLSSNPNRHIQLLKMVSSTIEGDPSIQNSLDVSIATLSYVPKYGSREVIFIYSSLTTCDPGDLSKTITTLKNENIRVSFVHLAAELYVCRHISDATNGTMKVIETEHHLNEALILHCQPPPTIGKVEAALVEMGFPQQHTSQTPMMCVCHEQFKYVGYTCPRCQSKFCELPTDCQICGLSLVSSPHLARSYHHLFQVPIFREVNPKSIQPNLKCYGCLLPIKPNYLNYGCPRCKKIFCFDCDQVVHESIHNCPGCENGLEFLDEKDNREEEENRTTTTINNNDSDNNNKLVQQQQQSIVDQMLVDS</sequence>
<evidence type="ECO:0000313" key="15">
    <source>
        <dbReference type="EMBL" id="EGG22647.1"/>
    </source>
</evidence>
<protein>
    <recommendedName>
        <fullName evidence="11">General transcription factor IIH subunit</fullName>
    </recommendedName>
</protein>
<dbReference type="SMART" id="SM01047">
    <property type="entry name" value="C1_4"/>
    <property type="match status" value="1"/>
</dbReference>
<dbReference type="Pfam" id="PF07975">
    <property type="entry name" value="C1_4"/>
    <property type="match status" value="1"/>
</dbReference>
<dbReference type="GO" id="GO:0000439">
    <property type="term" value="C:transcription factor TFIIH core complex"/>
    <property type="evidence" value="ECO:0007669"/>
    <property type="project" value="InterPro"/>
</dbReference>
<evidence type="ECO:0000256" key="8">
    <source>
        <dbReference type="ARBA" id="ARBA00023163"/>
    </source>
</evidence>
<dbReference type="SUPFAM" id="SSF53300">
    <property type="entry name" value="vWA-like"/>
    <property type="match status" value="1"/>
</dbReference>
<dbReference type="GO" id="GO:0008270">
    <property type="term" value="F:zinc ion binding"/>
    <property type="evidence" value="ECO:0007669"/>
    <property type="project" value="UniProtKB-UniRule"/>
</dbReference>
<evidence type="ECO:0000256" key="5">
    <source>
        <dbReference type="ARBA" id="ARBA00022771"/>
    </source>
</evidence>
<dbReference type="OMA" id="INWVEVP"/>
<evidence type="ECO:0000313" key="16">
    <source>
        <dbReference type="Proteomes" id="UP000007797"/>
    </source>
</evidence>
<dbReference type="InterPro" id="IPR012170">
    <property type="entry name" value="TFIIH_SSL1/p44"/>
</dbReference>
<feature type="region of interest" description="Disordered" evidence="13">
    <location>
        <begin position="420"/>
        <end position="439"/>
    </location>
</feature>
<evidence type="ECO:0000259" key="14">
    <source>
        <dbReference type="PROSITE" id="PS00028"/>
    </source>
</evidence>
<evidence type="ECO:0000256" key="6">
    <source>
        <dbReference type="ARBA" id="ARBA00022833"/>
    </source>
</evidence>
<dbReference type="InterPro" id="IPR036465">
    <property type="entry name" value="vWFA_dom_sf"/>
</dbReference>
<dbReference type="KEGG" id="dfa:DFA_04777"/>
<dbReference type="InterPro" id="IPR002035">
    <property type="entry name" value="VWF_A"/>
</dbReference>
<dbReference type="PIRSF" id="PIRSF015919">
    <property type="entry name" value="TFIIH_SSL1"/>
    <property type="match status" value="1"/>
</dbReference>
<dbReference type="RefSeq" id="XP_004360498.1">
    <property type="nucleotide sequence ID" value="XM_004360441.1"/>
</dbReference>
<dbReference type="InterPro" id="IPR007198">
    <property type="entry name" value="Ssl1-like"/>
</dbReference>
<gene>
    <name evidence="15" type="primary">gtf2h2</name>
    <name evidence="15" type="ORF">DFA_04777</name>
</gene>
<dbReference type="InterPro" id="IPR046349">
    <property type="entry name" value="C1-like_sf"/>
</dbReference>
<dbReference type="OrthoDB" id="284275at2759"/>
<accession>F4PQI4</accession>
<evidence type="ECO:0000256" key="2">
    <source>
        <dbReference type="ARBA" id="ARBA00006092"/>
    </source>
</evidence>
<keyword evidence="6 11" id="KW-0862">Zinc</keyword>
<evidence type="ECO:0000256" key="13">
    <source>
        <dbReference type="SAM" id="MobiDB-lite"/>
    </source>
</evidence>
<dbReference type="InterPro" id="IPR013083">
    <property type="entry name" value="Znf_RING/FYVE/PHD"/>
</dbReference>
<keyword evidence="8 11" id="KW-0804">Transcription</keyword>
<dbReference type="Pfam" id="PF04056">
    <property type="entry name" value="Ssl1"/>
    <property type="match status" value="1"/>
</dbReference>
<dbReference type="EMBL" id="GL883009">
    <property type="protein sequence ID" value="EGG22647.1"/>
    <property type="molecule type" value="Genomic_DNA"/>
</dbReference>
<name>F4PQI4_CACFS</name>
<dbReference type="InterPro" id="IPR004595">
    <property type="entry name" value="TFIIH_C1-like_dom"/>
</dbReference>
<proteinExistence type="inferred from homology"/>
<feature type="zinc finger region" description="C4-type" evidence="12">
    <location>
        <begin position="311"/>
        <end position="328"/>
    </location>
</feature>
<evidence type="ECO:0000256" key="12">
    <source>
        <dbReference type="PIRSR" id="PIRSR015919-1"/>
    </source>
</evidence>
<evidence type="ECO:0000256" key="9">
    <source>
        <dbReference type="ARBA" id="ARBA00023204"/>
    </source>
</evidence>
<keyword evidence="9" id="KW-0234">DNA repair</keyword>
<dbReference type="PANTHER" id="PTHR12695">
    <property type="entry name" value="GENERAL TRANSCRIPTION FACTOR IIH SUBUNIT 2"/>
    <property type="match status" value="1"/>
</dbReference>
<dbReference type="Proteomes" id="UP000007797">
    <property type="component" value="Unassembled WGS sequence"/>
</dbReference>
<evidence type="ECO:0000256" key="4">
    <source>
        <dbReference type="ARBA" id="ARBA00022763"/>
    </source>
</evidence>
<dbReference type="GeneID" id="14874454"/>
<feature type="compositionally biased region" description="Basic and acidic residues" evidence="13">
    <location>
        <begin position="62"/>
        <end position="85"/>
    </location>
</feature>
<dbReference type="CDD" id="cd01453">
    <property type="entry name" value="vWA_transcription_factor_IIH_type"/>
    <property type="match status" value="1"/>
</dbReference>
<dbReference type="SMART" id="SM00327">
    <property type="entry name" value="VWA"/>
    <property type="match status" value="1"/>
</dbReference>
<dbReference type="Gene3D" id="3.40.50.410">
    <property type="entry name" value="von Willebrand factor, type A domain"/>
    <property type="match status" value="1"/>
</dbReference>
<dbReference type="FunFam" id="3.40.50.410:FF:000015">
    <property type="entry name" value="General transcription factor IIH subunit 2"/>
    <property type="match status" value="1"/>
</dbReference>
<dbReference type="GO" id="GO:0006351">
    <property type="term" value="P:DNA-templated transcription"/>
    <property type="evidence" value="ECO:0007669"/>
    <property type="project" value="InterPro"/>
</dbReference>